<evidence type="ECO:0000256" key="8">
    <source>
        <dbReference type="PIRSR" id="PIRSR000350-3"/>
    </source>
</evidence>
<keyword evidence="5" id="KW-1015">Disulfide bond</keyword>
<evidence type="ECO:0000256" key="9">
    <source>
        <dbReference type="PIRSR" id="PIRSR000350-4"/>
    </source>
</evidence>
<gene>
    <name evidence="13" type="ORF">EV147_2407</name>
</gene>
<keyword evidence="8" id="KW-0520">NAD</keyword>
<dbReference type="GO" id="GO:0034599">
    <property type="term" value="P:cellular response to oxidative stress"/>
    <property type="evidence" value="ECO:0007669"/>
    <property type="project" value="TreeGrafter"/>
</dbReference>
<dbReference type="InterPro" id="IPR012999">
    <property type="entry name" value="Pyr_OxRdtase_I_AS"/>
</dbReference>
<comment type="caution">
    <text evidence="13">The sequence shown here is derived from an EMBL/GenBank/DDBJ whole genome shotgun (WGS) entry which is preliminary data.</text>
</comment>
<dbReference type="InterPro" id="IPR023753">
    <property type="entry name" value="FAD/NAD-binding_dom"/>
</dbReference>
<comment type="similarity">
    <text evidence="1 10">Belongs to the class-I pyridine nucleotide-disulfide oxidoreductase family.</text>
</comment>
<dbReference type="OrthoDB" id="178496at2"/>
<sequence>MSTIKKDLLVIGGGSGGVRAARVAAGHGARVMLVEEHRLGGTCVIRGCVPKKLMVYASRFAAEMQDAAGFGWEIGATRFDWGVLGAAVNREVNRLEALYGGMLERAGVEVVRDRAVFAGPHTVELARSGATIQADHILVATGAVPAGPQDIPGGQWIENSNQFFGWTTQPRRVVIQGAGYIALEFASILRLLGSEVTLVMRGAQVLRGFDGEVRAHLQAALIESGIHIVAEAELARLDRCAATGILSVHLSNGMVLTADAVLGATGRRPNTADLRLGNAGVQADARGAVVVSDQACTTAPGIYAVGDVANAAALTPIAIQDGQALADRLFGSGLLPNRSRFTPTAVFTTPEVGTVGHSEEAALAEFPRDIDVFVSRFHPMKARLSGRSGQILMKLVVHRPTDRVIGAHMVGPEAGELIQLIAAAMQAGTRKADLDATLAVHPTVAEEFVMMRQAVRRYPAP</sequence>
<evidence type="ECO:0000256" key="10">
    <source>
        <dbReference type="RuleBase" id="RU003691"/>
    </source>
</evidence>
<dbReference type="PIRSF" id="PIRSF000350">
    <property type="entry name" value="Mercury_reductase_MerA"/>
    <property type="match status" value="1"/>
</dbReference>
<feature type="binding site" evidence="8">
    <location>
        <position position="52"/>
    </location>
    <ligand>
        <name>FAD</name>
        <dbReference type="ChEBI" id="CHEBI:57692"/>
    </ligand>
</feature>
<organism evidence="13 14">
    <name type="scientific">Cupriavidus agavae</name>
    <dbReference type="NCBI Taxonomy" id="1001822"/>
    <lineage>
        <taxon>Bacteria</taxon>
        <taxon>Pseudomonadati</taxon>
        <taxon>Pseudomonadota</taxon>
        <taxon>Betaproteobacteria</taxon>
        <taxon>Burkholderiales</taxon>
        <taxon>Burkholderiaceae</taxon>
        <taxon>Cupriavidus</taxon>
    </lineage>
</organism>
<dbReference type="PROSITE" id="PS00076">
    <property type="entry name" value="PYRIDINE_REDOX_1"/>
    <property type="match status" value="1"/>
</dbReference>
<feature type="binding site" evidence="8">
    <location>
        <begin position="177"/>
        <end position="184"/>
    </location>
    <ligand>
        <name>NAD(+)</name>
        <dbReference type="ChEBI" id="CHEBI:57540"/>
    </ligand>
</feature>
<dbReference type="GO" id="GO:0006749">
    <property type="term" value="P:glutathione metabolic process"/>
    <property type="evidence" value="ECO:0007669"/>
    <property type="project" value="TreeGrafter"/>
</dbReference>
<comment type="cofactor">
    <cofactor evidence="8">
        <name>FAD</name>
        <dbReference type="ChEBI" id="CHEBI:57692"/>
    </cofactor>
    <text evidence="8">Binds 1 FAD per subunit.</text>
</comment>
<evidence type="ECO:0000256" key="5">
    <source>
        <dbReference type="ARBA" id="ARBA00023157"/>
    </source>
</evidence>
<dbReference type="GO" id="GO:0050660">
    <property type="term" value="F:flavin adenine dinucleotide binding"/>
    <property type="evidence" value="ECO:0007669"/>
    <property type="project" value="InterPro"/>
</dbReference>
<dbReference type="GO" id="GO:0005829">
    <property type="term" value="C:cytosol"/>
    <property type="evidence" value="ECO:0007669"/>
    <property type="project" value="TreeGrafter"/>
</dbReference>
<dbReference type="Pfam" id="PF07992">
    <property type="entry name" value="Pyr_redox_2"/>
    <property type="match status" value="1"/>
</dbReference>
<dbReference type="PANTHER" id="PTHR42737">
    <property type="entry name" value="GLUTATHIONE REDUCTASE"/>
    <property type="match status" value="1"/>
</dbReference>
<dbReference type="SUPFAM" id="SSF51905">
    <property type="entry name" value="FAD/NAD(P)-binding domain"/>
    <property type="match status" value="1"/>
</dbReference>
<evidence type="ECO:0000256" key="6">
    <source>
        <dbReference type="ARBA" id="ARBA00023284"/>
    </source>
</evidence>
<accession>A0A4Q7S2T1</accession>
<dbReference type="GO" id="GO:0045454">
    <property type="term" value="P:cell redox homeostasis"/>
    <property type="evidence" value="ECO:0007669"/>
    <property type="project" value="InterPro"/>
</dbReference>
<keyword evidence="14" id="KW-1185">Reference proteome</keyword>
<dbReference type="PRINTS" id="PR00411">
    <property type="entry name" value="PNDRDTASEI"/>
</dbReference>
<keyword evidence="6 10" id="KW-0676">Redox-active center</keyword>
<dbReference type="InterPro" id="IPR036188">
    <property type="entry name" value="FAD/NAD-bd_sf"/>
</dbReference>
<evidence type="ECO:0000256" key="2">
    <source>
        <dbReference type="ARBA" id="ARBA00022630"/>
    </source>
</evidence>
<evidence type="ECO:0000313" key="13">
    <source>
        <dbReference type="EMBL" id="RZT39212.1"/>
    </source>
</evidence>
<dbReference type="EMBL" id="SGXM01000002">
    <property type="protein sequence ID" value="RZT39212.1"/>
    <property type="molecule type" value="Genomic_DNA"/>
</dbReference>
<dbReference type="InterPro" id="IPR004099">
    <property type="entry name" value="Pyr_nucl-diS_OxRdtase_dimer"/>
</dbReference>
<dbReference type="GO" id="GO:0004362">
    <property type="term" value="F:glutathione-disulfide reductase (NADPH) activity"/>
    <property type="evidence" value="ECO:0007669"/>
    <property type="project" value="TreeGrafter"/>
</dbReference>
<evidence type="ECO:0000259" key="11">
    <source>
        <dbReference type="Pfam" id="PF02852"/>
    </source>
</evidence>
<feature type="binding site" evidence="8">
    <location>
        <position position="266"/>
    </location>
    <ligand>
        <name>NAD(+)</name>
        <dbReference type="ChEBI" id="CHEBI:57540"/>
    </ligand>
</feature>
<keyword evidence="3 8" id="KW-0274">FAD</keyword>
<protein>
    <submittedName>
        <fullName evidence="13">NADPH-glutathione reductase</fullName>
    </submittedName>
</protein>
<feature type="domain" description="FAD/NAD(P)-binding" evidence="12">
    <location>
        <begin position="7"/>
        <end position="322"/>
    </location>
</feature>
<dbReference type="AlphaFoldDB" id="A0A4Q7S2T1"/>
<dbReference type="Gene3D" id="3.50.50.60">
    <property type="entry name" value="FAD/NAD(P)-binding domain"/>
    <property type="match status" value="2"/>
</dbReference>
<dbReference type="InterPro" id="IPR001100">
    <property type="entry name" value="Pyr_nuc-diS_OxRdtase"/>
</dbReference>
<proteinExistence type="inferred from homology"/>
<dbReference type="PANTHER" id="PTHR42737:SF2">
    <property type="entry name" value="GLUTATHIONE REDUCTASE"/>
    <property type="match status" value="1"/>
</dbReference>
<evidence type="ECO:0000256" key="3">
    <source>
        <dbReference type="ARBA" id="ARBA00022827"/>
    </source>
</evidence>
<evidence type="ECO:0000256" key="4">
    <source>
        <dbReference type="ARBA" id="ARBA00023002"/>
    </source>
</evidence>
<dbReference type="RefSeq" id="WP_130391406.1">
    <property type="nucleotide sequence ID" value="NZ_SGXM01000002.1"/>
</dbReference>
<evidence type="ECO:0000256" key="1">
    <source>
        <dbReference type="ARBA" id="ARBA00007532"/>
    </source>
</evidence>
<dbReference type="InterPro" id="IPR016156">
    <property type="entry name" value="FAD/NAD-linked_Rdtase_dimer_sf"/>
</dbReference>
<dbReference type="Proteomes" id="UP000291078">
    <property type="component" value="Unassembled WGS sequence"/>
</dbReference>
<feature type="domain" description="Pyridine nucleotide-disulphide oxidoreductase dimerisation" evidence="11">
    <location>
        <begin position="342"/>
        <end position="451"/>
    </location>
</feature>
<dbReference type="SUPFAM" id="SSF55424">
    <property type="entry name" value="FAD/NAD-linked reductases, dimerisation (C-terminal) domain"/>
    <property type="match status" value="1"/>
</dbReference>
<feature type="active site" description="Proton acceptor" evidence="7">
    <location>
        <position position="441"/>
    </location>
</feature>
<keyword evidence="4 10" id="KW-0560">Oxidoreductase</keyword>
<dbReference type="InterPro" id="IPR046952">
    <property type="entry name" value="GSHR/TRXR-like"/>
</dbReference>
<evidence type="ECO:0000256" key="7">
    <source>
        <dbReference type="PIRSR" id="PIRSR000350-2"/>
    </source>
</evidence>
<reference evidence="13 14" key="1">
    <citation type="journal article" date="2015" name="Stand. Genomic Sci.">
        <title>Genomic Encyclopedia of Bacterial and Archaeal Type Strains, Phase III: the genomes of soil and plant-associated and newly described type strains.</title>
        <authorList>
            <person name="Whitman W.B."/>
            <person name="Woyke T."/>
            <person name="Klenk H.P."/>
            <person name="Zhou Y."/>
            <person name="Lilburn T.G."/>
            <person name="Beck B.J."/>
            <person name="De Vos P."/>
            <person name="Vandamme P."/>
            <person name="Eisen J.A."/>
            <person name="Garrity G."/>
            <person name="Hugenholtz P."/>
            <person name="Kyrpides N.C."/>
        </authorList>
    </citation>
    <scope>NUCLEOTIDE SEQUENCE [LARGE SCALE GENOMIC DNA]</scope>
    <source>
        <strain evidence="13 14">ASC-9842</strain>
    </source>
</reference>
<feature type="binding site" evidence="8">
    <location>
        <position position="307"/>
    </location>
    <ligand>
        <name>FAD</name>
        <dbReference type="ChEBI" id="CHEBI:57692"/>
    </ligand>
</feature>
<dbReference type="NCBIfam" id="NF004776">
    <property type="entry name" value="PRK06116.1"/>
    <property type="match status" value="1"/>
</dbReference>
<evidence type="ECO:0000313" key="14">
    <source>
        <dbReference type="Proteomes" id="UP000291078"/>
    </source>
</evidence>
<keyword evidence="2 10" id="KW-0285">Flavoprotein</keyword>
<dbReference type="PRINTS" id="PR00368">
    <property type="entry name" value="FADPNR"/>
</dbReference>
<dbReference type="Pfam" id="PF02852">
    <property type="entry name" value="Pyr_redox_dim"/>
    <property type="match status" value="1"/>
</dbReference>
<feature type="disulfide bond" description="Redox-active" evidence="9">
    <location>
        <begin position="43"/>
        <end position="48"/>
    </location>
</feature>
<name>A0A4Q7S2T1_9BURK</name>
<keyword evidence="8" id="KW-0547">Nucleotide-binding</keyword>
<evidence type="ECO:0000259" key="12">
    <source>
        <dbReference type="Pfam" id="PF07992"/>
    </source>
</evidence>
<dbReference type="Gene3D" id="3.30.390.30">
    <property type="match status" value="1"/>
</dbReference>